<dbReference type="InterPro" id="IPR050638">
    <property type="entry name" value="AA-Vitamin_Transporters"/>
</dbReference>
<evidence type="ECO:0000259" key="8">
    <source>
        <dbReference type="Pfam" id="PF00892"/>
    </source>
</evidence>
<dbReference type="AlphaFoldDB" id="A0A6I3SQK5"/>
<dbReference type="GO" id="GO:0016020">
    <property type="term" value="C:membrane"/>
    <property type="evidence" value="ECO:0007669"/>
    <property type="project" value="UniProtKB-SubCell"/>
</dbReference>
<feature type="transmembrane region" description="Helical" evidence="6">
    <location>
        <begin position="239"/>
        <end position="258"/>
    </location>
</feature>
<keyword evidence="10" id="KW-1185">Reference proteome</keyword>
<protein>
    <submittedName>
        <fullName evidence="9">EamA family transporter</fullName>
    </submittedName>
</protein>
<dbReference type="Pfam" id="PF00892">
    <property type="entry name" value="EamA"/>
    <property type="match status" value="2"/>
</dbReference>
<feature type="transmembrane region" description="Helical" evidence="6">
    <location>
        <begin position="208"/>
        <end position="227"/>
    </location>
</feature>
<feature type="transmembrane region" description="Helical" evidence="6">
    <location>
        <begin position="91"/>
        <end position="111"/>
    </location>
</feature>
<dbReference type="SUPFAM" id="SSF103481">
    <property type="entry name" value="Multidrug resistance efflux transporter EmrE"/>
    <property type="match status" value="2"/>
</dbReference>
<evidence type="ECO:0000256" key="3">
    <source>
        <dbReference type="ARBA" id="ARBA00022692"/>
    </source>
</evidence>
<evidence type="ECO:0000256" key="5">
    <source>
        <dbReference type="ARBA" id="ARBA00023136"/>
    </source>
</evidence>
<accession>A0A6I3SQK5</accession>
<evidence type="ECO:0000256" key="4">
    <source>
        <dbReference type="ARBA" id="ARBA00022989"/>
    </source>
</evidence>
<dbReference type="RefSeq" id="WP_155477541.1">
    <property type="nucleotide sequence ID" value="NZ_WNKU01000025.1"/>
</dbReference>
<dbReference type="InterPro" id="IPR037185">
    <property type="entry name" value="EmrE-like"/>
</dbReference>
<evidence type="ECO:0000313" key="9">
    <source>
        <dbReference type="EMBL" id="MTV50457.1"/>
    </source>
</evidence>
<keyword evidence="5 6" id="KW-0472">Membrane</keyword>
<dbReference type="PANTHER" id="PTHR32322">
    <property type="entry name" value="INNER MEMBRANE TRANSPORTER"/>
    <property type="match status" value="1"/>
</dbReference>
<feature type="signal peptide" evidence="7">
    <location>
        <begin position="1"/>
        <end position="20"/>
    </location>
</feature>
<keyword evidence="3 6" id="KW-0812">Transmembrane</keyword>
<dbReference type="Gene3D" id="1.10.3730.20">
    <property type="match status" value="2"/>
</dbReference>
<feature type="transmembrane region" description="Helical" evidence="6">
    <location>
        <begin position="264"/>
        <end position="282"/>
    </location>
</feature>
<organism evidence="9 10">
    <name type="scientific">Heliobacterium mobile</name>
    <name type="common">Heliobacillus mobilis</name>
    <dbReference type="NCBI Taxonomy" id="28064"/>
    <lineage>
        <taxon>Bacteria</taxon>
        <taxon>Bacillati</taxon>
        <taxon>Bacillota</taxon>
        <taxon>Clostridia</taxon>
        <taxon>Eubacteriales</taxon>
        <taxon>Heliobacteriaceae</taxon>
        <taxon>Heliobacterium</taxon>
    </lineage>
</organism>
<dbReference type="EMBL" id="WNKU01000025">
    <property type="protein sequence ID" value="MTV50457.1"/>
    <property type="molecule type" value="Genomic_DNA"/>
</dbReference>
<evidence type="ECO:0000256" key="2">
    <source>
        <dbReference type="ARBA" id="ARBA00007362"/>
    </source>
</evidence>
<feature type="transmembrane region" description="Helical" evidence="6">
    <location>
        <begin position="63"/>
        <end position="85"/>
    </location>
</feature>
<keyword evidence="4 6" id="KW-1133">Transmembrane helix</keyword>
<evidence type="ECO:0000313" key="10">
    <source>
        <dbReference type="Proteomes" id="UP000430670"/>
    </source>
</evidence>
<comment type="similarity">
    <text evidence="2">Belongs to the EamA transporter family.</text>
</comment>
<feature type="transmembrane region" description="Helical" evidence="6">
    <location>
        <begin position="32"/>
        <end position="51"/>
    </location>
</feature>
<feature type="domain" description="EamA" evidence="8">
    <location>
        <begin position="147"/>
        <end position="280"/>
    </location>
</feature>
<feature type="chain" id="PRO_5039159154" evidence="7">
    <location>
        <begin position="21"/>
        <end position="291"/>
    </location>
</feature>
<feature type="transmembrane region" description="Helical" evidence="6">
    <location>
        <begin position="118"/>
        <end position="138"/>
    </location>
</feature>
<proteinExistence type="inferred from homology"/>
<sequence>MGSLLVLLSALAFGSMAVMAAAAYGQGVNVTTLLALRFAIAAAILWAIVSLRKEKVSIRRRTWMYLFLLGAVCYGGQSFCFFTAVEKLNPALAAMLLYTYPVIVYIVSLLLGKEKVHWANLLALAAASAGILLVLGASLDMVRLDLSGICFGLGAAVIFSVYLLLSDRVVKEVPPLVMTTYISSFAAMTFALSGLILGELHFSLTGQAYGAIFAIALVCTVVAILALSAGIERIGPAKASILSTIEPAWTVFLSFIVFGETLNGSQLLGGVLILCSVLLLQLKNKPDKTNR</sequence>
<dbReference type="OrthoDB" id="9808556at2"/>
<keyword evidence="7" id="KW-0732">Signal</keyword>
<feature type="transmembrane region" description="Helical" evidence="6">
    <location>
        <begin position="176"/>
        <end position="196"/>
    </location>
</feature>
<dbReference type="InterPro" id="IPR000620">
    <property type="entry name" value="EamA_dom"/>
</dbReference>
<reference evidence="9 10" key="1">
    <citation type="submission" date="2019-11" db="EMBL/GenBank/DDBJ databases">
        <title>Whole-genome sequence of a the green, strictly anaerobic photosynthetic bacterium Heliobacillus mobilis DSM 6151.</title>
        <authorList>
            <person name="Kyndt J.A."/>
            <person name="Meyer T.E."/>
        </authorList>
    </citation>
    <scope>NUCLEOTIDE SEQUENCE [LARGE SCALE GENOMIC DNA]</scope>
    <source>
        <strain evidence="9 10">DSM 6151</strain>
    </source>
</reference>
<evidence type="ECO:0000256" key="6">
    <source>
        <dbReference type="SAM" id="Phobius"/>
    </source>
</evidence>
<dbReference type="Proteomes" id="UP000430670">
    <property type="component" value="Unassembled WGS sequence"/>
</dbReference>
<evidence type="ECO:0000256" key="1">
    <source>
        <dbReference type="ARBA" id="ARBA00004141"/>
    </source>
</evidence>
<dbReference type="PANTHER" id="PTHR32322:SF2">
    <property type="entry name" value="EAMA DOMAIN-CONTAINING PROTEIN"/>
    <property type="match status" value="1"/>
</dbReference>
<comment type="caution">
    <text evidence="9">The sequence shown here is derived from an EMBL/GenBank/DDBJ whole genome shotgun (WGS) entry which is preliminary data.</text>
</comment>
<evidence type="ECO:0000256" key="7">
    <source>
        <dbReference type="SAM" id="SignalP"/>
    </source>
</evidence>
<feature type="transmembrane region" description="Helical" evidence="6">
    <location>
        <begin position="144"/>
        <end position="164"/>
    </location>
</feature>
<name>A0A6I3SQK5_HELMO</name>
<comment type="subcellular location">
    <subcellularLocation>
        <location evidence="1">Membrane</location>
        <topology evidence="1">Multi-pass membrane protein</topology>
    </subcellularLocation>
</comment>
<feature type="domain" description="EamA" evidence="8">
    <location>
        <begin position="2"/>
        <end position="135"/>
    </location>
</feature>
<gene>
    <name evidence="9" type="ORF">GJ688_15975</name>
</gene>